<dbReference type="Gene3D" id="2.160.20.120">
    <property type="match status" value="1"/>
</dbReference>
<dbReference type="EMBL" id="QLST01000001">
    <property type="protein sequence ID" value="RBA29697.1"/>
    <property type="molecule type" value="Genomic_DNA"/>
</dbReference>
<dbReference type="Proteomes" id="UP000253319">
    <property type="component" value="Unassembled WGS sequence"/>
</dbReference>
<dbReference type="Pfam" id="PF10988">
    <property type="entry name" value="DUF2807"/>
    <property type="match status" value="1"/>
</dbReference>
<proteinExistence type="predicted"/>
<dbReference type="RefSeq" id="WP_113987580.1">
    <property type="nucleotide sequence ID" value="NZ_QLST01000001.1"/>
</dbReference>
<comment type="caution">
    <text evidence="2">The sequence shown here is derived from an EMBL/GenBank/DDBJ whole genome shotgun (WGS) entry which is preliminary data.</text>
</comment>
<protein>
    <recommendedName>
        <fullName evidence="1">Putative auto-transporter adhesin head GIN domain-containing protein</fullName>
    </recommendedName>
</protein>
<gene>
    <name evidence="2" type="ORF">DPN68_00255</name>
</gene>
<dbReference type="InterPro" id="IPR021255">
    <property type="entry name" value="DUF2807"/>
</dbReference>
<sequence length="253" mass="27962">MKNYVFYFLLLILIGGCGISEDCFKGNGNSVTQVFPLEGFTKVKVYDGVGLVIKEGPNYEVKIVTNDKIIDNIDVSLQGDMLVAKDNSTCNIARDYGQTVVYVTVPNGSILPLIQELELYCKTEQKIQSNGLLHSPIIRLFSIEDDGDGAGTGDFYIQVANGQLVVESNSTSNFYVSGQCEEMLLNFYFGNGRFYGEDLHAENIKIFQRGSNDMIVFPVAKIEGTIFSTGNVILKNVPPVVDVEEVFTGRLIY</sequence>
<name>A0A365P5I8_9FLAO</name>
<evidence type="ECO:0000259" key="1">
    <source>
        <dbReference type="Pfam" id="PF10988"/>
    </source>
</evidence>
<reference evidence="2 3" key="1">
    <citation type="submission" date="2018-06" db="EMBL/GenBank/DDBJ databases">
        <title>Flavobacterium tibetense sp. nov., isolated from a wetland YonghuCo on Tibetan Plateau.</title>
        <authorList>
            <person name="Xing P."/>
            <person name="Phurbu D."/>
            <person name="Lu H."/>
        </authorList>
    </citation>
    <scope>NUCLEOTIDE SEQUENCE [LARGE SCALE GENOMIC DNA]</scope>
    <source>
        <strain evidence="2 3">YH5</strain>
    </source>
</reference>
<dbReference type="AlphaFoldDB" id="A0A365P5I8"/>
<organism evidence="2 3">
    <name type="scientific">Flavobacterium tibetense</name>
    <dbReference type="NCBI Taxonomy" id="2233533"/>
    <lineage>
        <taxon>Bacteria</taxon>
        <taxon>Pseudomonadati</taxon>
        <taxon>Bacteroidota</taxon>
        <taxon>Flavobacteriia</taxon>
        <taxon>Flavobacteriales</taxon>
        <taxon>Flavobacteriaceae</taxon>
        <taxon>Flavobacterium</taxon>
    </lineage>
</organism>
<evidence type="ECO:0000313" key="3">
    <source>
        <dbReference type="Proteomes" id="UP000253319"/>
    </source>
</evidence>
<feature type="domain" description="Putative auto-transporter adhesin head GIN" evidence="1">
    <location>
        <begin position="39"/>
        <end position="238"/>
    </location>
</feature>
<dbReference type="OrthoDB" id="1466971at2"/>
<evidence type="ECO:0000313" key="2">
    <source>
        <dbReference type="EMBL" id="RBA29697.1"/>
    </source>
</evidence>
<dbReference type="PROSITE" id="PS51257">
    <property type="entry name" value="PROKAR_LIPOPROTEIN"/>
    <property type="match status" value="1"/>
</dbReference>
<keyword evidence="3" id="KW-1185">Reference proteome</keyword>
<accession>A0A365P5I8</accession>